<protein>
    <submittedName>
        <fullName evidence="1">Uncharacterized protein</fullName>
    </submittedName>
</protein>
<evidence type="ECO:0000313" key="2">
    <source>
        <dbReference type="Proteomes" id="UP000198287"/>
    </source>
</evidence>
<reference evidence="1 2" key="1">
    <citation type="submission" date="2015-12" db="EMBL/GenBank/DDBJ databases">
        <title>The genome of Folsomia candida.</title>
        <authorList>
            <person name="Faddeeva A."/>
            <person name="Derks M.F."/>
            <person name="Anvar Y."/>
            <person name="Smit S."/>
            <person name="Van Straalen N."/>
            <person name="Roelofs D."/>
        </authorList>
    </citation>
    <scope>NUCLEOTIDE SEQUENCE [LARGE SCALE GENOMIC DNA]</scope>
    <source>
        <strain evidence="1 2">VU population</strain>
        <tissue evidence="1">Whole body</tissue>
    </source>
</reference>
<proteinExistence type="predicted"/>
<sequence>MVFVTVRLFDASGSYASQEQQERLSDKGYKTRPFDRRMDEVDYRWESFWNGHGHCSKPKFNTSVKKWTIEICGLNERFAASFLSKFDPAPRYPRVPLKSADELSYYITITTDPNLARDGDTMPISVASHYINRLEGTGLKCIYVKHISSDSDHPNQSQAMIWTLTEYNRP</sequence>
<comment type="caution">
    <text evidence="1">The sequence shown here is derived from an EMBL/GenBank/DDBJ whole genome shotgun (WGS) entry which is preliminary data.</text>
</comment>
<organism evidence="1 2">
    <name type="scientific">Folsomia candida</name>
    <name type="common">Springtail</name>
    <dbReference type="NCBI Taxonomy" id="158441"/>
    <lineage>
        <taxon>Eukaryota</taxon>
        <taxon>Metazoa</taxon>
        <taxon>Ecdysozoa</taxon>
        <taxon>Arthropoda</taxon>
        <taxon>Hexapoda</taxon>
        <taxon>Collembola</taxon>
        <taxon>Entomobryomorpha</taxon>
        <taxon>Isotomoidea</taxon>
        <taxon>Isotomidae</taxon>
        <taxon>Proisotominae</taxon>
        <taxon>Folsomia</taxon>
    </lineage>
</organism>
<name>A0A226EZZ6_FOLCA</name>
<accession>A0A226EZZ6</accession>
<dbReference type="AlphaFoldDB" id="A0A226EZZ6"/>
<keyword evidence="2" id="KW-1185">Reference proteome</keyword>
<gene>
    <name evidence="1" type="ORF">Fcan01_03497</name>
</gene>
<evidence type="ECO:0000313" key="1">
    <source>
        <dbReference type="EMBL" id="OXA62778.1"/>
    </source>
</evidence>
<dbReference type="Proteomes" id="UP000198287">
    <property type="component" value="Unassembled WGS sequence"/>
</dbReference>
<dbReference type="EMBL" id="LNIX01000001">
    <property type="protein sequence ID" value="OXA62778.1"/>
    <property type="molecule type" value="Genomic_DNA"/>
</dbReference>